<proteinExistence type="predicted"/>
<organism evidence="1 2">
    <name type="scientific">Jatrophihabitans endophyticus</name>
    <dbReference type="NCBI Taxonomy" id="1206085"/>
    <lineage>
        <taxon>Bacteria</taxon>
        <taxon>Bacillati</taxon>
        <taxon>Actinomycetota</taxon>
        <taxon>Actinomycetes</taxon>
        <taxon>Jatrophihabitantales</taxon>
        <taxon>Jatrophihabitantaceae</taxon>
        <taxon>Jatrophihabitans</taxon>
    </lineage>
</organism>
<dbReference type="OrthoDB" id="3460651at2"/>
<evidence type="ECO:0000313" key="1">
    <source>
        <dbReference type="EMBL" id="SHG32603.1"/>
    </source>
</evidence>
<dbReference type="AlphaFoldDB" id="A0A1M5IXW8"/>
<dbReference type="CDD" id="cd00090">
    <property type="entry name" value="HTH_ARSR"/>
    <property type="match status" value="1"/>
</dbReference>
<dbReference type="Gene3D" id="1.10.10.10">
    <property type="entry name" value="Winged helix-like DNA-binding domain superfamily/Winged helix DNA-binding domain"/>
    <property type="match status" value="1"/>
</dbReference>
<dbReference type="InterPro" id="IPR011991">
    <property type="entry name" value="ArsR-like_HTH"/>
</dbReference>
<dbReference type="Proteomes" id="UP000186132">
    <property type="component" value="Unassembled WGS sequence"/>
</dbReference>
<dbReference type="PANTHER" id="PTHR43132:SF6">
    <property type="entry name" value="HTH-TYPE TRANSCRIPTIONAL REPRESSOR CZRA"/>
    <property type="match status" value="1"/>
</dbReference>
<gene>
    <name evidence="1" type="ORF">SAMN05443575_2024</name>
</gene>
<dbReference type="InterPro" id="IPR036390">
    <property type="entry name" value="WH_DNA-bd_sf"/>
</dbReference>
<accession>A0A1M5IXW8</accession>
<keyword evidence="2" id="KW-1185">Reference proteome</keyword>
<dbReference type="Pfam" id="PF12840">
    <property type="entry name" value="HTH_20"/>
    <property type="match status" value="1"/>
</dbReference>
<sequence>MGDFVVDAEVLARARFGTSRLTETVAALKILRGPQCRPWHRAWRDRHRDAFRRRLAADPQARALVGHGFGPTWTADFLTVPPAAPDLSLDEELHHLESLSDEQIRRDLLAVRGPLPPEVGGSGLASCAAGLLRWVWSETVAADWPRRRRVLQADIVARTARLATLGWSGALADIGPGVRWLGDNRLQVNQRWYPTRDIRGADLIFLAAHAPGGWVSWRLPDRYGVVYPVTGVFAADPSPRPGPLGRLLGDNRAQILLRCREPISTSALAAVTGQPLGGVGNHLRVLLDAGLLHRRRAGRQVLYWCSEVGRDLVASSGAADHGIGNAAP</sequence>
<dbReference type="SUPFAM" id="SSF46785">
    <property type="entry name" value="Winged helix' DNA-binding domain"/>
    <property type="match status" value="1"/>
</dbReference>
<dbReference type="EMBL" id="FQVU01000002">
    <property type="protein sequence ID" value="SHG32603.1"/>
    <property type="molecule type" value="Genomic_DNA"/>
</dbReference>
<dbReference type="PANTHER" id="PTHR43132">
    <property type="entry name" value="ARSENICAL RESISTANCE OPERON REPRESSOR ARSR-RELATED"/>
    <property type="match status" value="1"/>
</dbReference>
<dbReference type="RefSeq" id="WP_073389306.1">
    <property type="nucleotide sequence ID" value="NZ_FQVU01000002.1"/>
</dbReference>
<dbReference type="InterPro" id="IPR036388">
    <property type="entry name" value="WH-like_DNA-bd_sf"/>
</dbReference>
<dbReference type="InterPro" id="IPR051011">
    <property type="entry name" value="Metal_resp_trans_reg"/>
</dbReference>
<name>A0A1M5IXW8_9ACTN</name>
<evidence type="ECO:0000313" key="2">
    <source>
        <dbReference type="Proteomes" id="UP000186132"/>
    </source>
</evidence>
<reference evidence="1 2" key="1">
    <citation type="submission" date="2016-11" db="EMBL/GenBank/DDBJ databases">
        <authorList>
            <person name="Jaros S."/>
            <person name="Januszkiewicz K."/>
            <person name="Wedrychowicz H."/>
        </authorList>
    </citation>
    <scope>NUCLEOTIDE SEQUENCE [LARGE SCALE GENOMIC DNA]</scope>
    <source>
        <strain evidence="1 2">DSM 45627</strain>
    </source>
</reference>
<protein>
    <submittedName>
        <fullName evidence="1">Helix-turn-helix domain-containing protein</fullName>
    </submittedName>
</protein>
<dbReference type="STRING" id="1206085.SAMN05443575_2024"/>